<proteinExistence type="predicted"/>
<dbReference type="AlphaFoldDB" id="K0NJH5"/>
<gene>
    <name evidence="1" type="ordered locus">TOL2_C18570</name>
</gene>
<dbReference type="KEGG" id="dto:TOL2_C18570"/>
<dbReference type="EMBL" id="FO203503">
    <property type="protein sequence ID" value="CCK80018.1"/>
    <property type="molecule type" value="Genomic_DNA"/>
</dbReference>
<organism evidence="1 2">
    <name type="scientific">Desulfobacula toluolica (strain DSM 7467 / Tol2)</name>
    <dbReference type="NCBI Taxonomy" id="651182"/>
    <lineage>
        <taxon>Bacteria</taxon>
        <taxon>Pseudomonadati</taxon>
        <taxon>Thermodesulfobacteriota</taxon>
        <taxon>Desulfobacteria</taxon>
        <taxon>Desulfobacterales</taxon>
        <taxon>Desulfobacteraceae</taxon>
        <taxon>Desulfobacula</taxon>
    </lineage>
</organism>
<evidence type="ECO:0000313" key="2">
    <source>
        <dbReference type="Proteomes" id="UP000007347"/>
    </source>
</evidence>
<accession>K0NJH5</accession>
<protein>
    <submittedName>
        <fullName evidence="1">Uncharacterized protein</fullName>
    </submittedName>
</protein>
<keyword evidence="2" id="KW-1185">Reference proteome</keyword>
<reference evidence="1 2" key="1">
    <citation type="journal article" date="2013" name="Environ. Microbiol.">
        <title>Complete genome, catabolic sub-proteomes and key-metabolites of Desulfobacula toluolica Tol2, a marine, aromatic compound-degrading, sulfate-reducing bacterium.</title>
        <authorList>
            <person name="Wohlbrand L."/>
            <person name="Jacob J.H."/>
            <person name="Kube M."/>
            <person name="Mussmann M."/>
            <person name="Jarling R."/>
            <person name="Beck A."/>
            <person name="Amann R."/>
            <person name="Wilkes H."/>
            <person name="Reinhardt R."/>
            <person name="Rabus R."/>
        </authorList>
    </citation>
    <scope>NUCLEOTIDE SEQUENCE [LARGE SCALE GENOMIC DNA]</scope>
    <source>
        <strain evidence="2">DSM 7467 / Tol2</strain>
    </source>
</reference>
<name>K0NJH5_DESTT</name>
<dbReference type="STRING" id="651182.TOL2_C18570"/>
<evidence type="ECO:0000313" key="1">
    <source>
        <dbReference type="EMBL" id="CCK80018.1"/>
    </source>
</evidence>
<dbReference type="HOGENOM" id="CLU_1141153_0_0_7"/>
<sequence>MRQKILKLIEDNHYHIWTDALHARALAHETKNRWDRGTYVRWTLMTSWIALEIACQEALEEPQISYSFKNNLNHAIEKKSFSKLDWGKGIWQQVLNLQGLRKNCVHRFSQESDLFPDASVADEAIITARKAIIEIYNHVGKRAPHWVKDNEDQGWCVKGMSIFANAYSIPPGVDENASDTIKIMYIYKDNECIRDVLPANTDPAPYVAKLIATIGLPISGIRVYRGQEVINEIQFPMDKIRCI</sequence>
<dbReference type="Proteomes" id="UP000007347">
    <property type="component" value="Chromosome"/>
</dbReference>